<dbReference type="InterPro" id="IPR034236">
    <property type="entry name" value="CuRO_CcO_Caa3_II"/>
</dbReference>
<evidence type="ECO:0000256" key="8">
    <source>
        <dbReference type="ARBA" id="ARBA00022982"/>
    </source>
</evidence>
<gene>
    <name evidence="21" type="primary">coxB</name>
    <name evidence="21" type="ORF">K1X15_15755</name>
</gene>
<dbReference type="SUPFAM" id="SSF46626">
    <property type="entry name" value="Cytochrome c"/>
    <property type="match status" value="1"/>
</dbReference>
<evidence type="ECO:0000256" key="18">
    <source>
        <dbReference type="SAM" id="SignalP"/>
    </source>
</evidence>
<keyword evidence="8" id="KW-0249">Electron transport</keyword>
<evidence type="ECO:0000256" key="7">
    <source>
        <dbReference type="ARBA" id="ARBA00022723"/>
    </source>
</evidence>
<dbReference type="PRINTS" id="PR01166">
    <property type="entry name" value="CYCOXIDASEII"/>
</dbReference>
<dbReference type="PANTHER" id="PTHR22888:SF9">
    <property type="entry name" value="CYTOCHROME C OXIDASE SUBUNIT 2"/>
    <property type="match status" value="1"/>
</dbReference>
<dbReference type="InterPro" id="IPR045187">
    <property type="entry name" value="CcO_II"/>
</dbReference>
<sequence>MSMRSMLAGLLCLPIVAGCSAQQSAFHPTGHDAEQINALFWMMTWGGIAIFVLVIVLASVAILGSQSLRQRLAGEGLVKWLGIAFPVVVLTALLVYGFVLLQAGSQAEARGTALRIAVSGEQWWWRVTYEMADGRRVESANEIHLPVGEAVTLDLTTADVIHSFWAPSLAGKLDMIPGRTNQMTVTATKAGITRGQCAEYCGGAHAFMAFHVVAQTPELFEAWLAQEGADAQPPGDERQERGQDLFLSSGCGGCHAVRGTAADGTIGPDLTHVGARHSLAAATLPNTAEAFAAFIVNNQHIKPENRMPPYGIFLDDQLADLASYLEGLR</sequence>
<evidence type="ECO:0000256" key="16">
    <source>
        <dbReference type="PROSITE-ProRule" id="PRU00433"/>
    </source>
</evidence>
<evidence type="ECO:0000256" key="17">
    <source>
        <dbReference type="SAM" id="Phobius"/>
    </source>
</evidence>
<feature type="transmembrane region" description="Helical" evidence="17">
    <location>
        <begin position="45"/>
        <end position="65"/>
    </location>
</feature>
<evidence type="ECO:0000256" key="12">
    <source>
        <dbReference type="ARBA" id="ARBA00023136"/>
    </source>
</evidence>
<dbReference type="PROSITE" id="PS50857">
    <property type="entry name" value="COX2_CUA"/>
    <property type="match status" value="1"/>
</dbReference>
<evidence type="ECO:0000256" key="3">
    <source>
        <dbReference type="ARBA" id="ARBA00022448"/>
    </source>
</evidence>
<proteinExistence type="inferred from homology"/>
<feature type="signal peptide" evidence="18">
    <location>
        <begin position="1"/>
        <end position="21"/>
    </location>
</feature>
<dbReference type="PANTHER" id="PTHR22888">
    <property type="entry name" value="CYTOCHROME C OXIDASE, SUBUNIT II"/>
    <property type="match status" value="1"/>
</dbReference>
<dbReference type="Pfam" id="PF00034">
    <property type="entry name" value="Cytochrom_C"/>
    <property type="match status" value="1"/>
</dbReference>
<keyword evidence="6 17" id="KW-0812">Transmembrane</keyword>
<reference evidence="21 22" key="1">
    <citation type="submission" date="2021-08" db="EMBL/GenBank/DDBJ databases">
        <title>Devosia salina sp. nov., isolated from the South China Sea sediment.</title>
        <authorList>
            <person name="Zhou Z."/>
        </authorList>
    </citation>
    <scope>NUCLEOTIDE SEQUENCE [LARGE SCALE GENOMIC DNA]</scope>
    <source>
        <strain evidence="21 22">SCS-3</strain>
    </source>
</reference>
<dbReference type="CDD" id="cd04213">
    <property type="entry name" value="CuRO_CcO_Caa3_II"/>
    <property type="match status" value="1"/>
</dbReference>
<comment type="catalytic activity">
    <reaction evidence="15">
        <text>4 Fe(II)-[cytochrome c] + O2 + 8 H(+)(in) = 4 Fe(III)-[cytochrome c] + 2 H2O + 4 H(+)(out)</text>
        <dbReference type="Rhea" id="RHEA:11436"/>
        <dbReference type="Rhea" id="RHEA-COMP:10350"/>
        <dbReference type="Rhea" id="RHEA-COMP:14399"/>
        <dbReference type="ChEBI" id="CHEBI:15377"/>
        <dbReference type="ChEBI" id="CHEBI:15378"/>
        <dbReference type="ChEBI" id="CHEBI:15379"/>
        <dbReference type="ChEBI" id="CHEBI:29033"/>
        <dbReference type="ChEBI" id="CHEBI:29034"/>
        <dbReference type="EC" id="7.1.1.9"/>
    </reaction>
</comment>
<dbReference type="Gene3D" id="2.60.40.420">
    <property type="entry name" value="Cupredoxins - blue copper proteins"/>
    <property type="match status" value="1"/>
</dbReference>
<dbReference type="InterPro" id="IPR014222">
    <property type="entry name" value="Cyt_c_oxidase_su2"/>
</dbReference>
<organism evidence="21 22">
    <name type="scientific">Devosia salina</name>
    <dbReference type="NCBI Taxonomy" id="2860336"/>
    <lineage>
        <taxon>Bacteria</taxon>
        <taxon>Pseudomonadati</taxon>
        <taxon>Pseudomonadota</taxon>
        <taxon>Alphaproteobacteria</taxon>
        <taxon>Hyphomicrobiales</taxon>
        <taxon>Devosiaceae</taxon>
        <taxon>Devosia</taxon>
    </lineage>
</organism>
<dbReference type="EMBL" id="CP080590">
    <property type="protein sequence ID" value="QYO76060.1"/>
    <property type="molecule type" value="Genomic_DNA"/>
</dbReference>
<evidence type="ECO:0000256" key="11">
    <source>
        <dbReference type="ARBA" id="ARBA00023008"/>
    </source>
</evidence>
<keyword evidence="7 16" id="KW-0479">Metal-binding</keyword>
<dbReference type="PROSITE" id="PS00078">
    <property type="entry name" value="COX2"/>
    <property type="match status" value="1"/>
</dbReference>
<evidence type="ECO:0000259" key="19">
    <source>
        <dbReference type="PROSITE" id="PS50857"/>
    </source>
</evidence>
<name>A0ABX8WAR6_9HYPH</name>
<evidence type="ECO:0000313" key="21">
    <source>
        <dbReference type="EMBL" id="QYO76060.1"/>
    </source>
</evidence>
<keyword evidence="18" id="KW-0732">Signal</keyword>
<dbReference type="InterPro" id="IPR036909">
    <property type="entry name" value="Cyt_c-like_dom_sf"/>
</dbReference>
<dbReference type="NCBIfam" id="TIGR02866">
    <property type="entry name" value="CoxB"/>
    <property type="match status" value="1"/>
</dbReference>
<feature type="domain" description="Cytochrome c" evidence="20">
    <location>
        <begin position="237"/>
        <end position="329"/>
    </location>
</feature>
<evidence type="ECO:0000256" key="13">
    <source>
        <dbReference type="ARBA" id="ARBA00024688"/>
    </source>
</evidence>
<evidence type="ECO:0000256" key="5">
    <source>
        <dbReference type="ARBA" id="ARBA00022660"/>
    </source>
</evidence>
<dbReference type="PROSITE" id="PS51257">
    <property type="entry name" value="PROKAR_LIPOPROTEIN"/>
    <property type="match status" value="1"/>
</dbReference>
<accession>A0ABX8WAR6</accession>
<protein>
    <recommendedName>
        <fullName evidence="14">Cytochrome aa3 subunit 2</fullName>
    </recommendedName>
</protein>
<evidence type="ECO:0000256" key="10">
    <source>
        <dbReference type="ARBA" id="ARBA00023004"/>
    </source>
</evidence>
<dbReference type="InterPro" id="IPR008972">
    <property type="entry name" value="Cupredoxin"/>
</dbReference>
<dbReference type="PROSITE" id="PS51007">
    <property type="entry name" value="CYTC"/>
    <property type="match status" value="1"/>
</dbReference>
<keyword evidence="22" id="KW-1185">Reference proteome</keyword>
<feature type="domain" description="Cytochrome oxidase subunit II copper A binding" evidence="19">
    <location>
        <begin position="111"/>
        <end position="226"/>
    </location>
</feature>
<dbReference type="InterPro" id="IPR002429">
    <property type="entry name" value="CcO_II-like_C"/>
</dbReference>
<evidence type="ECO:0000256" key="15">
    <source>
        <dbReference type="ARBA" id="ARBA00047816"/>
    </source>
</evidence>
<dbReference type="Pfam" id="PF00116">
    <property type="entry name" value="COX2"/>
    <property type="match status" value="1"/>
</dbReference>
<dbReference type="Proteomes" id="UP000825799">
    <property type="component" value="Chromosome"/>
</dbReference>
<evidence type="ECO:0000256" key="2">
    <source>
        <dbReference type="ARBA" id="ARBA00007866"/>
    </source>
</evidence>
<keyword evidence="12 17" id="KW-0472">Membrane</keyword>
<evidence type="ECO:0000313" key="22">
    <source>
        <dbReference type="Proteomes" id="UP000825799"/>
    </source>
</evidence>
<evidence type="ECO:0000259" key="20">
    <source>
        <dbReference type="PROSITE" id="PS51007"/>
    </source>
</evidence>
<comment type="similarity">
    <text evidence="2">Belongs to the cytochrome c oxidase subunit 2 family.</text>
</comment>
<keyword evidence="11" id="KW-0186">Copper</keyword>
<evidence type="ECO:0000256" key="4">
    <source>
        <dbReference type="ARBA" id="ARBA00022617"/>
    </source>
</evidence>
<dbReference type="InterPro" id="IPR001505">
    <property type="entry name" value="Copper_CuA"/>
</dbReference>
<evidence type="ECO:0000256" key="9">
    <source>
        <dbReference type="ARBA" id="ARBA00022989"/>
    </source>
</evidence>
<feature type="chain" id="PRO_5046995874" description="Cytochrome aa3 subunit 2" evidence="18">
    <location>
        <begin position="22"/>
        <end position="329"/>
    </location>
</feature>
<keyword evidence="9 17" id="KW-1133">Transmembrane helix</keyword>
<dbReference type="InterPro" id="IPR009056">
    <property type="entry name" value="Cyt_c-like_dom"/>
</dbReference>
<keyword evidence="4 16" id="KW-0349">Heme</keyword>
<evidence type="ECO:0000256" key="14">
    <source>
        <dbReference type="ARBA" id="ARBA00031399"/>
    </source>
</evidence>
<comment type="subcellular location">
    <subcellularLocation>
        <location evidence="1">Membrane</location>
        <topology evidence="1">Multi-pass membrane protein</topology>
    </subcellularLocation>
</comment>
<keyword evidence="10 16" id="KW-0408">Iron</keyword>
<comment type="function">
    <text evidence="13">Subunits I and II form the functional core of the enzyme complex. Electrons originating in cytochrome c are transferred via heme a and Cu(A) to the binuclear center formed by heme a3 and Cu(B).</text>
</comment>
<feature type="transmembrane region" description="Helical" evidence="17">
    <location>
        <begin position="77"/>
        <end position="101"/>
    </location>
</feature>
<dbReference type="SUPFAM" id="SSF49503">
    <property type="entry name" value="Cupredoxins"/>
    <property type="match status" value="1"/>
</dbReference>
<keyword evidence="5" id="KW-0679">Respiratory chain</keyword>
<keyword evidence="3" id="KW-0813">Transport</keyword>
<evidence type="ECO:0000256" key="6">
    <source>
        <dbReference type="ARBA" id="ARBA00022692"/>
    </source>
</evidence>
<evidence type="ECO:0000256" key="1">
    <source>
        <dbReference type="ARBA" id="ARBA00004141"/>
    </source>
</evidence>